<comment type="catalytic activity">
    <reaction evidence="7">
        <text>adenosine + H2O + H(+) = inosine + NH4(+)</text>
        <dbReference type="Rhea" id="RHEA:24408"/>
        <dbReference type="ChEBI" id="CHEBI:15377"/>
        <dbReference type="ChEBI" id="CHEBI:15378"/>
        <dbReference type="ChEBI" id="CHEBI:16335"/>
        <dbReference type="ChEBI" id="CHEBI:17596"/>
        <dbReference type="ChEBI" id="CHEBI:28938"/>
        <dbReference type="EC" id="3.5.4.4"/>
    </reaction>
    <physiologicalReaction direction="left-to-right" evidence="7">
        <dbReference type="Rhea" id="RHEA:24409"/>
    </physiologicalReaction>
</comment>
<dbReference type="SUPFAM" id="SSF64438">
    <property type="entry name" value="CNF1/YfiH-like putative cysteine hydrolases"/>
    <property type="match status" value="1"/>
</dbReference>
<evidence type="ECO:0000313" key="11">
    <source>
        <dbReference type="EMBL" id="ROQ93222.1"/>
    </source>
</evidence>
<keyword evidence="6" id="KW-0862">Zinc</keyword>
<dbReference type="InterPro" id="IPR038371">
    <property type="entry name" value="Cu_polyphenol_OxRdtase_sf"/>
</dbReference>
<dbReference type="AlphaFoldDB" id="A0A3N1UQ11"/>
<organism evidence="11 12">
    <name type="scientific">Desulfosoma caldarium</name>
    <dbReference type="NCBI Taxonomy" id="610254"/>
    <lineage>
        <taxon>Bacteria</taxon>
        <taxon>Pseudomonadati</taxon>
        <taxon>Thermodesulfobacteriota</taxon>
        <taxon>Syntrophobacteria</taxon>
        <taxon>Syntrophobacterales</taxon>
        <taxon>Syntrophobacteraceae</taxon>
        <taxon>Desulfosoma</taxon>
    </lineage>
</organism>
<evidence type="ECO:0000256" key="7">
    <source>
        <dbReference type="ARBA" id="ARBA00047989"/>
    </source>
</evidence>
<dbReference type="InterPro" id="IPR003730">
    <property type="entry name" value="Cu_polyphenol_OxRdtase"/>
</dbReference>
<keyword evidence="3" id="KW-0808">Transferase</keyword>
<evidence type="ECO:0000256" key="5">
    <source>
        <dbReference type="ARBA" id="ARBA00022801"/>
    </source>
</evidence>
<keyword evidence="12" id="KW-1185">Reference proteome</keyword>
<evidence type="ECO:0000256" key="2">
    <source>
        <dbReference type="ARBA" id="ARBA00007353"/>
    </source>
</evidence>
<accession>A0A3N1UQ11</accession>
<protein>
    <recommendedName>
        <fullName evidence="10">Purine nucleoside phosphorylase</fullName>
    </recommendedName>
</protein>
<evidence type="ECO:0000256" key="10">
    <source>
        <dbReference type="RuleBase" id="RU361274"/>
    </source>
</evidence>
<dbReference type="EMBL" id="RJVA01000011">
    <property type="protein sequence ID" value="ROQ93222.1"/>
    <property type="molecule type" value="Genomic_DNA"/>
</dbReference>
<proteinExistence type="inferred from homology"/>
<evidence type="ECO:0000256" key="4">
    <source>
        <dbReference type="ARBA" id="ARBA00022723"/>
    </source>
</evidence>
<evidence type="ECO:0000256" key="3">
    <source>
        <dbReference type="ARBA" id="ARBA00022679"/>
    </source>
</evidence>
<evidence type="ECO:0000256" key="6">
    <source>
        <dbReference type="ARBA" id="ARBA00022833"/>
    </source>
</evidence>
<comment type="caution">
    <text evidence="11">The sequence shown here is derived from an EMBL/GenBank/DDBJ whole genome shotgun (WGS) entry which is preliminary data.</text>
</comment>
<reference evidence="11 12" key="1">
    <citation type="submission" date="2018-11" db="EMBL/GenBank/DDBJ databases">
        <title>Genomic Encyclopedia of Type Strains, Phase IV (KMG-IV): sequencing the most valuable type-strain genomes for metagenomic binning, comparative biology and taxonomic classification.</title>
        <authorList>
            <person name="Goeker M."/>
        </authorList>
    </citation>
    <scope>NUCLEOTIDE SEQUENCE [LARGE SCALE GENOMIC DNA]</scope>
    <source>
        <strain evidence="11 12">DSM 22027</strain>
    </source>
</reference>
<dbReference type="InterPro" id="IPR011324">
    <property type="entry name" value="Cytotoxic_necrot_fac-like_cat"/>
</dbReference>
<dbReference type="Gene3D" id="3.60.140.10">
    <property type="entry name" value="CNF1/YfiH-like putative cysteine hydrolases"/>
    <property type="match status" value="1"/>
</dbReference>
<dbReference type="GO" id="GO:0005507">
    <property type="term" value="F:copper ion binding"/>
    <property type="evidence" value="ECO:0007669"/>
    <property type="project" value="TreeGrafter"/>
</dbReference>
<keyword evidence="5" id="KW-0378">Hydrolase</keyword>
<dbReference type="GO" id="GO:0017061">
    <property type="term" value="F:S-methyl-5-thioadenosine phosphorylase activity"/>
    <property type="evidence" value="ECO:0007669"/>
    <property type="project" value="UniProtKB-EC"/>
</dbReference>
<evidence type="ECO:0000256" key="9">
    <source>
        <dbReference type="ARBA" id="ARBA00049893"/>
    </source>
</evidence>
<evidence type="ECO:0000256" key="1">
    <source>
        <dbReference type="ARBA" id="ARBA00000553"/>
    </source>
</evidence>
<comment type="similarity">
    <text evidence="2 10">Belongs to the purine nucleoside phosphorylase YfiH/LACC1 family.</text>
</comment>
<name>A0A3N1UQ11_9BACT</name>
<keyword evidence="4" id="KW-0479">Metal-binding</keyword>
<comment type="catalytic activity">
    <reaction evidence="9">
        <text>S-methyl-5'-thioadenosine + phosphate = 5-(methylsulfanyl)-alpha-D-ribose 1-phosphate + adenine</text>
        <dbReference type="Rhea" id="RHEA:11852"/>
        <dbReference type="ChEBI" id="CHEBI:16708"/>
        <dbReference type="ChEBI" id="CHEBI:17509"/>
        <dbReference type="ChEBI" id="CHEBI:43474"/>
        <dbReference type="ChEBI" id="CHEBI:58533"/>
        <dbReference type="EC" id="2.4.2.28"/>
    </reaction>
    <physiologicalReaction direction="left-to-right" evidence="9">
        <dbReference type="Rhea" id="RHEA:11853"/>
    </physiologicalReaction>
</comment>
<dbReference type="PANTHER" id="PTHR30616">
    <property type="entry name" value="UNCHARACTERIZED PROTEIN YFIH"/>
    <property type="match status" value="1"/>
</dbReference>
<dbReference type="PANTHER" id="PTHR30616:SF2">
    <property type="entry name" value="PURINE NUCLEOSIDE PHOSPHORYLASE LACC1"/>
    <property type="match status" value="1"/>
</dbReference>
<dbReference type="NCBIfam" id="TIGR00726">
    <property type="entry name" value="peptidoglycan editing factor PgeF"/>
    <property type="match status" value="1"/>
</dbReference>
<dbReference type="Pfam" id="PF02578">
    <property type="entry name" value="Cu-oxidase_4"/>
    <property type="match status" value="1"/>
</dbReference>
<dbReference type="Proteomes" id="UP000276223">
    <property type="component" value="Unassembled WGS sequence"/>
</dbReference>
<evidence type="ECO:0000256" key="8">
    <source>
        <dbReference type="ARBA" id="ARBA00048968"/>
    </source>
</evidence>
<dbReference type="CDD" id="cd16833">
    <property type="entry name" value="YfiH"/>
    <property type="match status" value="1"/>
</dbReference>
<sequence length="322" mass="35645">MVLATQLCYGSSAVLGRAPAGALIQRMVFFLSSPHMCYTDGPDEEGLRYVPRPMHIWPMTQPKSPLNPFVWPQLQAIPGLAHGVFTRHGGVSHPPYATLNEAFGNGDSPDAVAENLKRIASWLDVNLLVTTPQVHGTQVVVVDEAFFNAWPQKTAKGFSLVVGPQADAMVTDCVGVGLLIKIADCQAVFLIDPVRRVVANVHCGWRGSVQNILAQTVHVMQTRFGTHPKDLVATISPSLGPCCAEFRHFRHEIPQDLWRFQVRPTYFDFWSMSRHQLTACGVRMENIHTAQICTVCHRDIYFSYRGEKTKGRMAAVIGLASL</sequence>
<comment type="catalytic activity">
    <reaction evidence="1">
        <text>inosine + phosphate = alpha-D-ribose 1-phosphate + hypoxanthine</text>
        <dbReference type="Rhea" id="RHEA:27646"/>
        <dbReference type="ChEBI" id="CHEBI:17368"/>
        <dbReference type="ChEBI" id="CHEBI:17596"/>
        <dbReference type="ChEBI" id="CHEBI:43474"/>
        <dbReference type="ChEBI" id="CHEBI:57720"/>
        <dbReference type="EC" id="2.4.2.1"/>
    </reaction>
    <physiologicalReaction direction="left-to-right" evidence="1">
        <dbReference type="Rhea" id="RHEA:27647"/>
    </physiologicalReaction>
</comment>
<dbReference type="GO" id="GO:0016787">
    <property type="term" value="F:hydrolase activity"/>
    <property type="evidence" value="ECO:0007669"/>
    <property type="project" value="UniProtKB-KW"/>
</dbReference>
<evidence type="ECO:0000313" key="12">
    <source>
        <dbReference type="Proteomes" id="UP000276223"/>
    </source>
</evidence>
<comment type="catalytic activity">
    <reaction evidence="8">
        <text>adenosine + phosphate = alpha-D-ribose 1-phosphate + adenine</text>
        <dbReference type="Rhea" id="RHEA:27642"/>
        <dbReference type="ChEBI" id="CHEBI:16335"/>
        <dbReference type="ChEBI" id="CHEBI:16708"/>
        <dbReference type="ChEBI" id="CHEBI:43474"/>
        <dbReference type="ChEBI" id="CHEBI:57720"/>
        <dbReference type="EC" id="2.4.2.1"/>
    </reaction>
    <physiologicalReaction direction="left-to-right" evidence="8">
        <dbReference type="Rhea" id="RHEA:27643"/>
    </physiologicalReaction>
</comment>
<gene>
    <name evidence="11" type="ORF">EDC27_1230</name>
</gene>